<keyword evidence="4" id="KW-1185">Reference proteome</keyword>
<sequence>MKNKVIIPVISIIIIVLVLLGMAFLLIHKSIASKQEFVSSPDTIEVYINEGNRDVIVEPSSDDKVHITYYGNGKSDAPRDELGQVVYKSKHESSIFGFLFNTSSKKIVVKVPKNILVLNVLNDNGDSTIKSINNEDLAITVHSENGDVSIEDVKVYLAETYLNNGDFSIKADLRSLIAESKNGDIHAKLKGEESDYSREFKEDKKYYNVRSENGDAKVDFYK</sequence>
<dbReference type="EMBL" id="CP027228">
    <property type="protein sequence ID" value="AVM48476.1"/>
    <property type="molecule type" value="Genomic_DNA"/>
</dbReference>
<dbReference type="GeneID" id="78391871"/>
<evidence type="ECO:0000313" key="3">
    <source>
        <dbReference type="EMBL" id="AVM48476.1"/>
    </source>
</evidence>
<keyword evidence="1" id="KW-1133">Transmembrane helix</keyword>
<gene>
    <name evidence="3" type="ORF">C5Q96_06290</name>
</gene>
<evidence type="ECO:0000313" key="4">
    <source>
        <dbReference type="Proteomes" id="UP000237883"/>
    </source>
</evidence>
<protein>
    <recommendedName>
        <fullName evidence="2">DUF4097 domain-containing protein</fullName>
    </recommendedName>
</protein>
<organism evidence="3 4">
    <name type="scientific">Mogibacterium diversum</name>
    <dbReference type="NCBI Taxonomy" id="114527"/>
    <lineage>
        <taxon>Bacteria</taxon>
        <taxon>Bacillati</taxon>
        <taxon>Bacillota</taxon>
        <taxon>Clostridia</taxon>
        <taxon>Peptostreptococcales</taxon>
        <taxon>Anaerovoracaceae</taxon>
        <taxon>Mogibacterium</taxon>
    </lineage>
</organism>
<reference evidence="4" key="1">
    <citation type="submission" date="2018-02" db="EMBL/GenBank/DDBJ databases">
        <authorList>
            <person name="Holder M.E."/>
            <person name="Ajami N.J."/>
            <person name="Petrosino J.F."/>
        </authorList>
    </citation>
    <scope>NUCLEOTIDE SEQUENCE [LARGE SCALE GENOMIC DNA]</scope>
    <source>
        <strain evidence="4">CCUG 47132</strain>
    </source>
</reference>
<evidence type="ECO:0000256" key="1">
    <source>
        <dbReference type="SAM" id="Phobius"/>
    </source>
</evidence>
<evidence type="ECO:0000259" key="2">
    <source>
        <dbReference type="Pfam" id="PF13349"/>
    </source>
</evidence>
<dbReference type="OrthoDB" id="2086306at2"/>
<dbReference type="Pfam" id="PF13349">
    <property type="entry name" value="DUF4097"/>
    <property type="match status" value="1"/>
</dbReference>
<dbReference type="RefSeq" id="WP_106057532.1">
    <property type="nucleotide sequence ID" value="NZ_CAURSC010000001.1"/>
</dbReference>
<name>A0A2S0L5E4_9FIRM</name>
<feature type="domain" description="DUF4097" evidence="2">
    <location>
        <begin position="47"/>
        <end position="217"/>
    </location>
</feature>
<dbReference type="KEGG" id="mdv:C5Q96_06290"/>
<dbReference type="Proteomes" id="UP000237883">
    <property type="component" value="Chromosome"/>
</dbReference>
<keyword evidence="1" id="KW-0472">Membrane</keyword>
<proteinExistence type="predicted"/>
<feature type="transmembrane region" description="Helical" evidence="1">
    <location>
        <begin position="6"/>
        <end position="27"/>
    </location>
</feature>
<accession>A0A2S0L5E4</accession>
<dbReference type="InterPro" id="IPR025164">
    <property type="entry name" value="Toastrack_DUF4097"/>
</dbReference>
<dbReference type="AlphaFoldDB" id="A0A2S0L5E4"/>
<keyword evidence="1" id="KW-0812">Transmembrane</keyword>